<name>A0A7Y9RZ57_9ACTN</name>
<sequence length="81" mass="8540">MSNDNRRHVVPNQDGGWDVRAPGAQRSSAHTDTQADAVCRAGEIVGNAGGGEVVIHGRDGRIRDSDTIAPGNDPNPPRDTK</sequence>
<dbReference type="Pfam" id="PF09954">
    <property type="entry name" value="DUF2188"/>
    <property type="match status" value="1"/>
</dbReference>
<feature type="compositionally biased region" description="Polar residues" evidence="1">
    <location>
        <begin position="25"/>
        <end position="34"/>
    </location>
</feature>
<reference evidence="2 3" key="1">
    <citation type="submission" date="2020-07" db="EMBL/GenBank/DDBJ databases">
        <title>Sequencing the genomes of 1000 actinobacteria strains.</title>
        <authorList>
            <person name="Klenk H.-P."/>
        </authorList>
    </citation>
    <scope>NUCLEOTIDE SEQUENCE [LARGE SCALE GENOMIC DNA]</scope>
    <source>
        <strain evidence="2 3">DSM 23819</strain>
    </source>
</reference>
<protein>
    <submittedName>
        <fullName evidence="2">Uncharacterized protein YdaT</fullName>
    </submittedName>
</protein>
<organism evidence="2 3">
    <name type="scientific">Nocardioides daedukensis</name>
    <dbReference type="NCBI Taxonomy" id="634462"/>
    <lineage>
        <taxon>Bacteria</taxon>
        <taxon>Bacillati</taxon>
        <taxon>Actinomycetota</taxon>
        <taxon>Actinomycetes</taxon>
        <taxon>Propionibacteriales</taxon>
        <taxon>Nocardioidaceae</taxon>
        <taxon>Nocardioides</taxon>
    </lineage>
</organism>
<evidence type="ECO:0000256" key="1">
    <source>
        <dbReference type="SAM" id="MobiDB-lite"/>
    </source>
</evidence>
<dbReference type="Proteomes" id="UP000540656">
    <property type="component" value="Unassembled WGS sequence"/>
</dbReference>
<feature type="compositionally biased region" description="Basic and acidic residues" evidence="1">
    <location>
        <begin position="55"/>
        <end position="66"/>
    </location>
</feature>
<dbReference type="InterPro" id="IPR018691">
    <property type="entry name" value="DUF2188"/>
</dbReference>
<dbReference type="EMBL" id="JACCAA010000001">
    <property type="protein sequence ID" value="NYG59347.1"/>
    <property type="molecule type" value="Genomic_DNA"/>
</dbReference>
<evidence type="ECO:0000313" key="2">
    <source>
        <dbReference type="EMBL" id="NYG59347.1"/>
    </source>
</evidence>
<keyword evidence="3" id="KW-1185">Reference proteome</keyword>
<feature type="region of interest" description="Disordered" evidence="1">
    <location>
        <begin position="47"/>
        <end position="81"/>
    </location>
</feature>
<accession>A0A7Y9RZ57</accession>
<comment type="caution">
    <text evidence="2">The sequence shown here is derived from an EMBL/GenBank/DDBJ whole genome shotgun (WGS) entry which is preliminary data.</text>
</comment>
<dbReference type="RefSeq" id="WP_179502406.1">
    <property type="nucleotide sequence ID" value="NZ_JACCAA010000001.1"/>
</dbReference>
<dbReference type="AlphaFoldDB" id="A0A7Y9RZ57"/>
<feature type="region of interest" description="Disordered" evidence="1">
    <location>
        <begin position="1"/>
        <end position="34"/>
    </location>
</feature>
<proteinExistence type="predicted"/>
<gene>
    <name evidence="2" type="ORF">BJ980_002270</name>
</gene>
<evidence type="ECO:0000313" key="3">
    <source>
        <dbReference type="Proteomes" id="UP000540656"/>
    </source>
</evidence>